<dbReference type="Proteomes" id="UP000824229">
    <property type="component" value="Unassembled WGS sequence"/>
</dbReference>
<evidence type="ECO:0000313" key="2">
    <source>
        <dbReference type="EMBL" id="MBU3803715.1"/>
    </source>
</evidence>
<name>A0A9E2KB96_9FIRM</name>
<organism evidence="2 3">
    <name type="scientific">Candidatus Cellulosilyticum pullistercoris</name>
    <dbReference type="NCBI Taxonomy" id="2838521"/>
    <lineage>
        <taxon>Bacteria</taxon>
        <taxon>Bacillati</taxon>
        <taxon>Bacillota</taxon>
        <taxon>Clostridia</taxon>
        <taxon>Lachnospirales</taxon>
        <taxon>Cellulosilyticaceae</taxon>
        <taxon>Cellulosilyticum</taxon>
    </lineage>
</organism>
<reference evidence="2" key="2">
    <citation type="submission" date="2021-04" db="EMBL/GenBank/DDBJ databases">
        <authorList>
            <person name="Gilroy R."/>
        </authorList>
    </citation>
    <scope>NUCLEOTIDE SEQUENCE</scope>
    <source>
        <strain evidence="2">B5-657</strain>
    </source>
</reference>
<evidence type="ECO:0000256" key="1">
    <source>
        <dbReference type="SAM" id="Phobius"/>
    </source>
</evidence>
<dbReference type="EMBL" id="JAHLFQ010000058">
    <property type="protein sequence ID" value="MBU3803715.1"/>
    <property type="molecule type" value="Genomic_DNA"/>
</dbReference>
<dbReference type="AlphaFoldDB" id="A0A9E2KB96"/>
<feature type="transmembrane region" description="Helical" evidence="1">
    <location>
        <begin position="20"/>
        <end position="41"/>
    </location>
</feature>
<keyword evidence="1" id="KW-0812">Transmembrane</keyword>
<reference evidence="2" key="1">
    <citation type="journal article" date="2021" name="PeerJ">
        <title>Extensive microbial diversity within the chicken gut microbiome revealed by metagenomics and culture.</title>
        <authorList>
            <person name="Gilroy R."/>
            <person name="Ravi A."/>
            <person name="Getino M."/>
            <person name="Pursley I."/>
            <person name="Horton D.L."/>
            <person name="Alikhan N.F."/>
            <person name="Baker D."/>
            <person name="Gharbi K."/>
            <person name="Hall N."/>
            <person name="Watson M."/>
            <person name="Adriaenssens E.M."/>
            <person name="Foster-Nyarko E."/>
            <person name="Jarju S."/>
            <person name="Secka A."/>
            <person name="Antonio M."/>
            <person name="Oren A."/>
            <person name="Chaudhuri R.R."/>
            <person name="La Ragione R."/>
            <person name="Hildebrand F."/>
            <person name="Pallen M.J."/>
        </authorList>
    </citation>
    <scope>NUCLEOTIDE SEQUENCE</scope>
    <source>
        <strain evidence="2">B5-657</strain>
    </source>
</reference>
<gene>
    <name evidence="2" type="ORF">H9872_03000</name>
</gene>
<sequence>MKNKEVYKVIGEAFKKSSLVILGINMLISLFEIVSAHQSYLEAGNRKMITFELPYLGIIIFLFIMGANYCFRNYGGWLSIRADRRSFLNGILIVGVVGSLFIMGISYILIWIIAQLQVYLTQPIVGSRAFSFKVEYLISISSMAILCFALGACVGAIFYRLRPLVATCLVSIPLITLMIIVLSQFVFENKISEILLSVLIVLLQAFLNVEGQVIYTIILWLITYSLLIHAPMERYKYDLL</sequence>
<feature type="transmembrane region" description="Helical" evidence="1">
    <location>
        <begin position="214"/>
        <end position="232"/>
    </location>
</feature>
<proteinExistence type="predicted"/>
<feature type="transmembrane region" description="Helical" evidence="1">
    <location>
        <begin position="164"/>
        <end position="185"/>
    </location>
</feature>
<protein>
    <submittedName>
        <fullName evidence="2">Uncharacterized protein</fullName>
    </submittedName>
</protein>
<accession>A0A9E2KB96</accession>
<keyword evidence="1" id="KW-1133">Transmembrane helix</keyword>
<keyword evidence="1" id="KW-0472">Membrane</keyword>
<evidence type="ECO:0000313" key="3">
    <source>
        <dbReference type="Proteomes" id="UP000824229"/>
    </source>
</evidence>
<feature type="transmembrane region" description="Helical" evidence="1">
    <location>
        <begin position="91"/>
        <end position="116"/>
    </location>
</feature>
<feature type="transmembrane region" description="Helical" evidence="1">
    <location>
        <begin position="53"/>
        <end position="71"/>
    </location>
</feature>
<comment type="caution">
    <text evidence="2">The sequence shown here is derived from an EMBL/GenBank/DDBJ whole genome shotgun (WGS) entry which is preliminary data.</text>
</comment>
<feature type="transmembrane region" description="Helical" evidence="1">
    <location>
        <begin position="136"/>
        <end position="159"/>
    </location>
</feature>